<dbReference type="Proteomes" id="UP001458880">
    <property type="component" value="Unassembled WGS sequence"/>
</dbReference>
<dbReference type="SUPFAM" id="SSF56219">
    <property type="entry name" value="DNase I-like"/>
    <property type="match status" value="1"/>
</dbReference>
<evidence type="ECO:0000313" key="2">
    <source>
        <dbReference type="Proteomes" id="UP001458880"/>
    </source>
</evidence>
<gene>
    <name evidence="1" type="ORF">QE152_g27520</name>
</gene>
<protein>
    <recommendedName>
        <fullName evidence="3">Endonuclease/exonuclease/phosphatase domain-containing protein</fullName>
    </recommendedName>
</protein>
<proteinExistence type="predicted"/>
<name>A0AAW1JU16_POPJA</name>
<accession>A0AAW1JU16</accession>
<dbReference type="InterPro" id="IPR036691">
    <property type="entry name" value="Endo/exonu/phosph_ase_sf"/>
</dbReference>
<dbReference type="EMBL" id="JASPKY010000339">
    <property type="protein sequence ID" value="KAK9707959.1"/>
    <property type="molecule type" value="Genomic_DNA"/>
</dbReference>
<dbReference type="Gene3D" id="3.60.10.10">
    <property type="entry name" value="Endonuclease/exonuclease/phosphatase"/>
    <property type="match status" value="1"/>
</dbReference>
<comment type="caution">
    <text evidence="1">The sequence shown here is derived from an EMBL/GenBank/DDBJ whole genome shotgun (WGS) entry which is preliminary data.</text>
</comment>
<dbReference type="AlphaFoldDB" id="A0AAW1JU16"/>
<evidence type="ECO:0008006" key="3">
    <source>
        <dbReference type="Google" id="ProtNLM"/>
    </source>
</evidence>
<reference evidence="1 2" key="1">
    <citation type="journal article" date="2024" name="BMC Genomics">
        <title>De novo assembly and annotation of Popillia japonica's genome with initial clues to its potential as an invasive pest.</title>
        <authorList>
            <person name="Cucini C."/>
            <person name="Boschi S."/>
            <person name="Funari R."/>
            <person name="Cardaioli E."/>
            <person name="Iannotti N."/>
            <person name="Marturano G."/>
            <person name="Paoli F."/>
            <person name="Bruttini M."/>
            <person name="Carapelli A."/>
            <person name="Frati F."/>
            <person name="Nardi F."/>
        </authorList>
    </citation>
    <scope>NUCLEOTIDE SEQUENCE [LARGE SCALE GENOMIC DNA]</scope>
    <source>
        <strain evidence="1">DMR45628</strain>
    </source>
</reference>
<evidence type="ECO:0000313" key="1">
    <source>
        <dbReference type="EMBL" id="KAK9707959.1"/>
    </source>
</evidence>
<keyword evidence="2" id="KW-1185">Reference proteome</keyword>
<organism evidence="1 2">
    <name type="scientific">Popillia japonica</name>
    <name type="common">Japanese beetle</name>
    <dbReference type="NCBI Taxonomy" id="7064"/>
    <lineage>
        <taxon>Eukaryota</taxon>
        <taxon>Metazoa</taxon>
        <taxon>Ecdysozoa</taxon>
        <taxon>Arthropoda</taxon>
        <taxon>Hexapoda</taxon>
        <taxon>Insecta</taxon>
        <taxon>Pterygota</taxon>
        <taxon>Neoptera</taxon>
        <taxon>Endopterygota</taxon>
        <taxon>Coleoptera</taxon>
        <taxon>Polyphaga</taxon>
        <taxon>Scarabaeiformia</taxon>
        <taxon>Scarabaeidae</taxon>
        <taxon>Rutelinae</taxon>
        <taxon>Popillia</taxon>
    </lineage>
</organism>
<sequence length="246" mass="26940">MPPTRLRDWKSIINCADGVGIATISTYVRNVRVLTTGLIYFLIAHLSSMNIGILKERDRDSSTSLKQRGGGVLIAVRSDYPSSLIKLPSNFCEEIYVSLLIENKEYVFGGVYLPPDSGLDVYHHHVSSVDYLLTRCPNSAFCIAGDYNMPGISWQNGDAGLLPVSSGAAPWESEVCDSLTFLGLLQLNNILNHNSVVLDLVFSTSGQLSVEKSDVNLVPPDLHHPSLTIDIPLSSTSICFLLRRAM</sequence>